<evidence type="ECO:0000313" key="8">
    <source>
        <dbReference type="EnsemblPlants" id="MELO3C010882.2.1"/>
    </source>
</evidence>
<dbReference type="Proteomes" id="UP001652600">
    <property type="component" value="Chromosome 3"/>
</dbReference>
<evidence type="ECO:0000256" key="3">
    <source>
        <dbReference type="ARBA" id="ARBA00022705"/>
    </source>
</evidence>
<evidence type="ECO:0000256" key="5">
    <source>
        <dbReference type="RuleBase" id="RU368084"/>
    </source>
</evidence>
<dbReference type="PANTHER" id="PTHR14052:SF0">
    <property type="entry name" value="ORIGIN RECOGNITION COMPLEX SUBUNIT 2"/>
    <property type="match status" value="1"/>
</dbReference>
<feature type="domain" description="Origin recognition complex subunit 2 RecA-like" evidence="6">
    <location>
        <begin position="59"/>
        <end position="237"/>
    </location>
</feature>
<gene>
    <name evidence="10" type="primary">LOC103487905</name>
    <name evidence="8" type="synonym">103487905</name>
</gene>
<evidence type="ECO:0000256" key="4">
    <source>
        <dbReference type="ARBA" id="ARBA00023242"/>
    </source>
</evidence>
<dbReference type="InterPro" id="IPR056772">
    <property type="entry name" value="RecA-like_ORC2"/>
</dbReference>
<protein>
    <recommendedName>
        <fullName evidence="5">Origin recognition complex subunit 2</fullName>
    </recommendedName>
</protein>
<evidence type="ECO:0000259" key="6">
    <source>
        <dbReference type="Pfam" id="PF04084"/>
    </source>
</evidence>
<dbReference type="GeneID" id="103487905"/>
<evidence type="ECO:0000256" key="1">
    <source>
        <dbReference type="ARBA" id="ARBA00004123"/>
    </source>
</evidence>
<organism evidence="9 10">
    <name type="scientific">Cucumis melo</name>
    <name type="common">Muskmelon</name>
    <dbReference type="NCBI Taxonomy" id="3656"/>
    <lineage>
        <taxon>Eukaryota</taxon>
        <taxon>Viridiplantae</taxon>
        <taxon>Streptophyta</taxon>
        <taxon>Embryophyta</taxon>
        <taxon>Tracheophyta</taxon>
        <taxon>Spermatophyta</taxon>
        <taxon>Magnoliopsida</taxon>
        <taxon>eudicotyledons</taxon>
        <taxon>Gunneridae</taxon>
        <taxon>Pentapetalae</taxon>
        <taxon>rosids</taxon>
        <taxon>fabids</taxon>
        <taxon>Cucurbitales</taxon>
        <taxon>Cucurbitaceae</taxon>
        <taxon>Benincaseae</taxon>
        <taxon>Cucumis</taxon>
    </lineage>
</organism>
<dbReference type="Gramene" id="MELO3C010882.2.1">
    <property type="protein sequence ID" value="MELO3C010882.2.1"/>
    <property type="gene ID" value="MELO3C010882.2"/>
</dbReference>
<evidence type="ECO:0000259" key="7">
    <source>
        <dbReference type="Pfam" id="PF24882"/>
    </source>
</evidence>
<dbReference type="Pfam" id="PF24882">
    <property type="entry name" value="WHD_ORC2"/>
    <property type="match status" value="1"/>
</dbReference>
<dbReference type="InterPro" id="IPR007220">
    <property type="entry name" value="ORC2"/>
</dbReference>
<keyword evidence="4 5" id="KW-0539">Nucleus</keyword>
<evidence type="ECO:0000313" key="9">
    <source>
        <dbReference type="Proteomes" id="UP001652600"/>
    </source>
</evidence>
<dbReference type="GO" id="GO:0006260">
    <property type="term" value="P:DNA replication"/>
    <property type="evidence" value="ECO:0007669"/>
    <property type="project" value="UniProtKB-UniRule"/>
</dbReference>
<comment type="subunit">
    <text evidence="5">Component of the origin recognition complex (ORC).</text>
</comment>
<evidence type="ECO:0000313" key="10">
    <source>
        <dbReference type="RefSeq" id="XP_008444634.1"/>
    </source>
</evidence>
<sequence>MEIDDLDDEEFAFSRNYFLAKELGGSKKKSSGKLADIDVVDEQELRAAAANIEPKHESEIAALMSSYESSYSKWVFELRCGFGLLMYGFGSKKSLIEDFASRALVDYSVIVVNGYLQSVNIKQVIVAIAEELSDQLKSRPKNASGSNAHQTFSSRSMDDLFVFLNGSNEEDKDCFVCVVIHNIDGPGLRDSETQEYLARVAACSHVRIIASVDHVNAPLLWDKKMVHTQFNWLWYHVPTFAPYKIEGMFFPLILAHGGTAQSAKTATIVLQSLTPNAQSVFKVLIEHQLSHPDEEGMPIDKLYATCRERFLVSSQITLNSHLTEFKDHELVKIRRHSDGQDCLYIPLPSEALEKLLTELS</sequence>
<dbReference type="InterPro" id="IPR056773">
    <property type="entry name" value="WHD_ORC2"/>
</dbReference>
<proteinExistence type="inferred from homology"/>
<dbReference type="SMR" id="A0A1S3BAU1"/>
<comment type="function">
    <text evidence="5">Component of the origin recognition complex (ORC) that binds origins of replication. DNA-binding is ATP-dependent. ORC is required to assemble the pre-replication complex necessary to initiate DNA replication.</text>
</comment>
<reference evidence="10" key="2">
    <citation type="submission" date="2025-04" db="UniProtKB">
        <authorList>
            <consortium name="RefSeq"/>
        </authorList>
    </citation>
    <scope>IDENTIFICATION</scope>
</reference>
<keyword evidence="3 5" id="KW-0235">DNA replication</keyword>
<dbReference type="InParanoid" id="A0A1S3BAU1"/>
<accession>A0A1S3BAU1</accession>
<comment type="similarity">
    <text evidence="2 5">Belongs to the ORC2 family.</text>
</comment>
<dbReference type="KEGG" id="cmo:103487905"/>
<dbReference type="GO" id="GO:0005664">
    <property type="term" value="C:nuclear origin of replication recognition complex"/>
    <property type="evidence" value="ECO:0007669"/>
    <property type="project" value="UniProtKB-UniRule"/>
</dbReference>
<reference evidence="8" key="1">
    <citation type="submission" date="2023-03" db="UniProtKB">
        <authorList>
            <consortium name="EnsemblPlants"/>
        </authorList>
    </citation>
    <scope>IDENTIFICATION</scope>
</reference>
<dbReference type="AlphaFoldDB" id="A0A1S3BAU1"/>
<dbReference type="GO" id="GO:0003688">
    <property type="term" value="F:DNA replication origin binding"/>
    <property type="evidence" value="ECO:0007669"/>
    <property type="project" value="UniProtKB-UniRule"/>
</dbReference>
<dbReference type="Pfam" id="PF04084">
    <property type="entry name" value="RecA-like_ORC2"/>
    <property type="match status" value="1"/>
</dbReference>
<dbReference type="EnsemblPlants" id="MELO3C010882.2.1">
    <property type="protein sequence ID" value="MELO3C010882.2.1"/>
    <property type="gene ID" value="MELO3C010882.2"/>
</dbReference>
<name>A0A1S3BAU1_CUCME</name>
<comment type="subcellular location">
    <subcellularLocation>
        <location evidence="1 5">Nucleus</location>
    </subcellularLocation>
</comment>
<dbReference type="OrthoDB" id="20198at2759"/>
<dbReference type="PANTHER" id="PTHR14052">
    <property type="entry name" value="ORIGIN RECOGNITION COMPLEX SUBUNIT 2"/>
    <property type="match status" value="1"/>
</dbReference>
<feature type="domain" description="Origin recognition complex subunit 2 winged-helix" evidence="7">
    <location>
        <begin position="291"/>
        <end position="350"/>
    </location>
</feature>
<dbReference type="RefSeq" id="XP_008444634.1">
    <property type="nucleotide sequence ID" value="XM_008446412.2"/>
</dbReference>
<dbReference type="eggNOG" id="KOG2928">
    <property type="taxonomic scope" value="Eukaryota"/>
</dbReference>
<evidence type="ECO:0000256" key="2">
    <source>
        <dbReference type="ARBA" id="ARBA00007421"/>
    </source>
</evidence>
<keyword evidence="9" id="KW-1185">Reference proteome</keyword>